<protein>
    <submittedName>
        <fullName evidence="1">Uncharacterized protein</fullName>
    </submittedName>
</protein>
<dbReference type="Proteomes" id="UP000574369">
    <property type="component" value="Unassembled WGS sequence"/>
</dbReference>
<proteinExistence type="predicted"/>
<accession>A0ABR6GT55</accession>
<evidence type="ECO:0000313" key="2">
    <source>
        <dbReference type="Proteomes" id="UP000574369"/>
    </source>
</evidence>
<keyword evidence="2" id="KW-1185">Reference proteome</keyword>
<organism evidence="1 2">
    <name type="scientific">Roseateles terrae</name>
    <dbReference type="NCBI Taxonomy" id="431060"/>
    <lineage>
        <taxon>Bacteria</taxon>
        <taxon>Pseudomonadati</taxon>
        <taxon>Pseudomonadota</taxon>
        <taxon>Betaproteobacteria</taxon>
        <taxon>Burkholderiales</taxon>
        <taxon>Sphaerotilaceae</taxon>
        <taxon>Roseateles</taxon>
    </lineage>
</organism>
<name>A0ABR6GT55_9BURK</name>
<gene>
    <name evidence="1" type="ORF">FHS28_002690</name>
</gene>
<reference evidence="1 2" key="1">
    <citation type="submission" date="2020-08" db="EMBL/GenBank/DDBJ databases">
        <title>Genomic Encyclopedia of Type Strains, Phase III (KMG-III): the genomes of soil and plant-associated and newly described type strains.</title>
        <authorList>
            <person name="Whitman W."/>
        </authorList>
    </citation>
    <scope>NUCLEOTIDE SEQUENCE [LARGE SCALE GENOMIC DNA]</scope>
    <source>
        <strain evidence="1 2">CECT 7247</strain>
    </source>
</reference>
<evidence type="ECO:0000313" key="1">
    <source>
        <dbReference type="EMBL" id="MBB3195287.1"/>
    </source>
</evidence>
<dbReference type="EMBL" id="JACHXO010000004">
    <property type="protein sequence ID" value="MBB3195287.1"/>
    <property type="molecule type" value="Genomic_DNA"/>
</dbReference>
<sequence length="36" mass="3830">MDLPRIEYARALRDGGIDVMAALDDPLANANANACL</sequence>
<comment type="caution">
    <text evidence="1">The sequence shown here is derived from an EMBL/GenBank/DDBJ whole genome shotgun (WGS) entry which is preliminary data.</text>
</comment>